<protein>
    <submittedName>
        <fullName evidence="1">HAD-IA family hydrolase</fullName>
    </submittedName>
</protein>
<evidence type="ECO:0000313" key="2">
    <source>
        <dbReference type="Proteomes" id="UP000886858"/>
    </source>
</evidence>
<dbReference type="NCBIfam" id="TIGR01549">
    <property type="entry name" value="HAD-SF-IA-v1"/>
    <property type="match status" value="1"/>
</dbReference>
<dbReference type="GO" id="GO:0016787">
    <property type="term" value="F:hydrolase activity"/>
    <property type="evidence" value="ECO:0007669"/>
    <property type="project" value="UniProtKB-KW"/>
</dbReference>
<gene>
    <name evidence="1" type="ORF">H9717_12840</name>
</gene>
<dbReference type="SUPFAM" id="SSF56784">
    <property type="entry name" value="HAD-like"/>
    <property type="match status" value="1"/>
</dbReference>
<dbReference type="Pfam" id="PF00702">
    <property type="entry name" value="Hydrolase"/>
    <property type="match status" value="1"/>
</dbReference>
<accession>A0A9D2L0S3</accession>
<name>A0A9D2L0S3_9FIRM</name>
<reference evidence="1" key="2">
    <citation type="submission" date="2021-04" db="EMBL/GenBank/DDBJ databases">
        <authorList>
            <person name="Gilroy R."/>
        </authorList>
    </citation>
    <scope>NUCLEOTIDE SEQUENCE</scope>
    <source>
        <strain evidence="1">CHK179-7159</strain>
    </source>
</reference>
<dbReference type="Proteomes" id="UP000886858">
    <property type="component" value="Unassembled WGS sequence"/>
</dbReference>
<comment type="caution">
    <text evidence="1">The sequence shown here is derived from an EMBL/GenBank/DDBJ whole genome shotgun (WGS) entry which is preliminary data.</text>
</comment>
<dbReference type="InterPro" id="IPR036412">
    <property type="entry name" value="HAD-like_sf"/>
</dbReference>
<dbReference type="InterPro" id="IPR006439">
    <property type="entry name" value="HAD-SF_hydro_IA"/>
</dbReference>
<dbReference type="AlphaFoldDB" id="A0A9D2L0S3"/>
<keyword evidence="1" id="KW-0378">Hydrolase</keyword>
<proteinExistence type="predicted"/>
<dbReference type="InterPro" id="IPR023214">
    <property type="entry name" value="HAD_sf"/>
</dbReference>
<sequence>MKLRMKIYGMLVNRVPEIRKKYHNVRDGKTTALQRLYAWMFLIALNAAWLCGWRGQKGPEDQDERTAKNLLREGNESSLSLREPPEVFAKQLYAYDLVSFDVFDTLLFRPFSSPEDLFYLVGQKLDYLDFRRIRVDAETKARQEHQKRDGNSETTLSEIYKILERDAGIPCEEGMRAELKTEEELCFANPYMLQVFQLLKEAGKRVIALSDMYLPEKAVLRMLEKCGFAGLDACLVSCEYGLSKSEGGLYRKAENLIGAAKNCVHVGDDQISDVKNAVLAGWKAVSYKNVNRTGARFRSTEMSAVAGSIYRGLVNAHIHNGLRGYSRDYEYGFIYGGIFVLGYCQFIHEYTSRHPVDRILFLARDGDILKKVYDQMYPEEAEGGRTCYVLWSRLAAAKITARYYKYDYFRRFLFHKVNQGYTLEQIFRTMELTDMLDDMEARTDGKLHRNAELTDRNAQMVKEYLNGRWISVVSHYDSQMEKGKEYFETILKDCKTAAAVDIGWAGSGAMALDVAVNRFWKLGCRITGLIAGTNSANSAEPDMSEAQLAQGKLVSYLFSQGDNRDLWKRHNAAKGDNVMMENLLSSPFAGFRGFTDDGCMEAITEMAGKEADRAREIQKGILDYCRMYLEQPVSGYVGNISGRDAAAPSYLWITGNRKLLEKEDCQRVLA</sequence>
<dbReference type="Gene3D" id="1.10.150.400">
    <property type="match status" value="1"/>
</dbReference>
<reference evidence="1" key="1">
    <citation type="journal article" date="2021" name="PeerJ">
        <title>Extensive microbial diversity within the chicken gut microbiome revealed by metagenomics and culture.</title>
        <authorList>
            <person name="Gilroy R."/>
            <person name="Ravi A."/>
            <person name="Getino M."/>
            <person name="Pursley I."/>
            <person name="Horton D.L."/>
            <person name="Alikhan N.F."/>
            <person name="Baker D."/>
            <person name="Gharbi K."/>
            <person name="Hall N."/>
            <person name="Watson M."/>
            <person name="Adriaenssens E.M."/>
            <person name="Foster-Nyarko E."/>
            <person name="Jarju S."/>
            <person name="Secka A."/>
            <person name="Antonio M."/>
            <person name="Oren A."/>
            <person name="Chaudhuri R.R."/>
            <person name="La Ragione R."/>
            <person name="Hildebrand F."/>
            <person name="Pallen M.J."/>
        </authorList>
    </citation>
    <scope>NUCLEOTIDE SEQUENCE</scope>
    <source>
        <strain evidence="1">CHK179-7159</strain>
    </source>
</reference>
<organism evidence="1 2">
    <name type="scientific">Candidatus Eisenbergiella merdipullorum</name>
    <dbReference type="NCBI Taxonomy" id="2838553"/>
    <lineage>
        <taxon>Bacteria</taxon>
        <taxon>Bacillati</taxon>
        <taxon>Bacillota</taxon>
        <taxon>Clostridia</taxon>
        <taxon>Lachnospirales</taxon>
        <taxon>Lachnospiraceae</taxon>
        <taxon>Eisenbergiella</taxon>
    </lineage>
</organism>
<dbReference type="Gene3D" id="3.40.50.1000">
    <property type="entry name" value="HAD superfamily/HAD-like"/>
    <property type="match status" value="1"/>
</dbReference>
<evidence type="ECO:0000313" key="1">
    <source>
        <dbReference type="EMBL" id="HJA93973.1"/>
    </source>
</evidence>
<dbReference type="EMBL" id="DWYY01000139">
    <property type="protein sequence ID" value="HJA93973.1"/>
    <property type="molecule type" value="Genomic_DNA"/>
</dbReference>